<comment type="caution">
    <text evidence="2">The sequence shown here is derived from an EMBL/GenBank/DDBJ whole genome shotgun (WGS) entry which is preliminary data.</text>
</comment>
<accession>A0AAV3PVG0</accession>
<sequence length="207" mass="22152">MGKTAEHLIVSDKSVDDVSKDVPEGDGVDVSHADNVTEDVEVPNTEGLDVNVDPSVEDTLNGLKDSTPSGGDVLRPSVDDSIKDTVADGMDTDIPSVVDIEPVTTKAADEGVIPSVTNKDTETAGNIEKPSIGRGVDDTMDADIQEKKLSKEERAVKKSRKVEMRARRAAQEAAEEEEVVPPITQLAVDDEWLPEHEPQGGDAQEEV</sequence>
<gene>
    <name evidence="2" type="ORF">LIER_38155</name>
</gene>
<evidence type="ECO:0000313" key="2">
    <source>
        <dbReference type="EMBL" id="GAA0155797.1"/>
    </source>
</evidence>
<dbReference type="Proteomes" id="UP001454036">
    <property type="component" value="Unassembled WGS sequence"/>
</dbReference>
<evidence type="ECO:0000256" key="1">
    <source>
        <dbReference type="SAM" id="MobiDB-lite"/>
    </source>
</evidence>
<protein>
    <submittedName>
        <fullName evidence="2">Uncharacterized protein</fullName>
    </submittedName>
</protein>
<feature type="compositionally biased region" description="Basic and acidic residues" evidence="1">
    <location>
        <begin position="77"/>
        <end position="86"/>
    </location>
</feature>
<dbReference type="AlphaFoldDB" id="A0AAV3PVG0"/>
<feature type="region of interest" description="Disordered" evidence="1">
    <location>
        <begin position="1"/>
        <end position="95"/>
    </location>
</feature>
<name>A0AAV3PVG0_LITER</name>
<organism evidence="2 3">
    <name type="scientific">Lithospermum erythrorhizon</name>
    <name type="common">Purple gromwell</name>
    <name type="synonym">Lithospermum officinale var. erythrorhizon</name>
    <dbReference type="NCBI Taxonomy" id="34254"/>
    <lineage>
        <taxon>Eukaryota</taxon>
        <taxon>Viridiplantae</taxon>
        <taxon>Streptophyta</taxon>
        <taxon>Embryophyta</taxon>
        <taxon>Tracheophyta</taxon>
        <taxon>Spermatophyta</taxon>
        <taxon>Magnoliopsida</taxon>
        <taxon>eudicotyledons</taxon>
        <taxon>Gunneridae</taxon>
        <taxon>Pentapetalae</taxon>
        <taxon>asterids</taxon>
        <taxon>lamiids</taxon>
        <taxon>Boraginales</taxon>
        <taxon>Boraginaceae</taxon>
        <taxon>Boraginoideae</taxon>
        <taxon>Lithospermeae</taxon>
        <taxon>Lithospermum</taxon>
    </lineage>
</organism>
<proteinExistence type="predicted"/>
<feature type="compositionally biased region" description="Basic and acidic residues" evidence="1">
    <location>
        <begin position="1"/>
        <end position="23"/>
    </location>
</feature>
<feature type="region of interest" description="Disordered" evidence="1">
    <location>
        <begin position="115"/>
        <end position="138"/>
    </location>
</feature>
<keyword evidence="3" id="KW-1185">Reference proteome</keyword>
<reference evidence="2 3" key="1">
    <citation type="submission" date="2024-01" db="EMBL/GenBank/DDBJ databases">
        <title>The complete chloroplast genome sequence of Lithospermum erythrorhizon: insights into the phylogenetic relationship among Boraginaceae species and the maternal lineages of purple gromwells.</title>
        <authorList>
            <person name="Okada T."/>
            <person name="Watanabe K."/>
        </authorList>
    </citation>
    <scope>NUCLEOTIDE SEQUENCE [LARGE SCALE GENOMIC DNA]</scope>
</reference>
<dbReference type="EMBL" id="BAABME010019028">
    <property type="protein sequence ID" value="GAA0155797.1"/>
    <property type="molecule type" value="Genomic_DNA"/>
</dbReference>
<evidence type="ECO:0000313" key="3">
    <source>
        <dbReference type="Proteomes" id="UP001454036"/>
    </source>
</evidence>